<proteinExistence type="inferred from homology"/>
<dbReference type="PANTHER" id="PTHR43261:SF1">
    <property type="entry name" value="RIBOSOME-RELEASING FACTOR 2, MITOCHONDRIAL"/>
    <property type="match status" value="1"/>
</dbReference>
<dbReference type="InterPro" id="IPR005517">
    <property type="entry name" value="Transl_elong_EFG/EF2_IV"/>
</dbReference>
<dbReference type="FunFam" id="3.30.230.10:FF:000003">
    <property type="entry name" value="Elongation factor G"/>
    <property type="match status" value="1"/>
</dbReference>
<dbReference type="RefSeq" id="WP_188957198.1">
    <property type="nucleotide sequence ID" value="NZ_BMIB01000005.1"/>
</dbReference>
<dbReference type="CDD" id="cd01434">
    <property type="entry name" value="EFG_mtEFG1_IV"/>
    <property type="match status" value="1"/>
</dbReference>
<name>A0A917J2V6_9BACT</name>
<dbReference type="Proteomes" id="UP000627292">
    <property type="component" value="Unassembled WGS sequence"/>
</dbReference>
<dbReference type="Pfam" id="PF00009">
    <property type="entry name" value="GTP_EFTU"/>
    <property type="match status" value="1"/>
</dbReference>
<dbReference type="NCBIfam" id="NF009381">
    <property type="entry name" value="PRK12740.1-5"/>
    <property type="match status" value="1"/>
</dbReference>
<dbReference type="CDD" id="cd01886">
    <property type="entry name" value="EF-G"/>
    <property type="match status" value="1"/>
</dbReference>
<dbReference type="InterPro" id="IPR053905">
    <property type="entry name" value="EF-G-like_DII"/>
</dbReference>
<dbReference type="GO" id="GO:0032790">
    <property type="term" value="P:ribosome disassembly"/>
    <property type="evidence" value="ECO:0007669"/>
    <property type="project" value="TreeGrafter"/>
</dbReference>
<dbReference type="PROSITE" id="PS51722">
    <property type="entry name" value="G_TR_2"/>
    <property type="match status" value="1"/>
</dbReference>
<dbReference type="PANTHER" id="PTHR43261">
    <property type="entry name" value="TRANSLATION ELONGATION FACTOR G-RELATED"/>
    <property type="match status" value="1"/>
</dbReference>
<accession>A0A917J2V6</accession>
<sequence length="716" mass="79549">MADLKFQRNFGIAAHIDAGKTTTTERILRYTGMIHKIGEVHDGAATTDWMEQEKERGITITSAAVSCQWNFPTVKGKADANTKKYSFNIIDTPGHVDFTVEVERSMRVLDGLIALFSAVDGVEPQSETVWRQANRYRVPRIGFVNKMDRSGADFLMVVNQVKEMLGAKAVPLQLPIGAEDNFTGVVDLIKMKGIIWHMETEGMTFDEIDVPADMVEEANEWRQNLVEAVAEYDDTLMEKFFDDPNSITEEEMHEAIRKATIDLSIVPMMCGSSFKNKGVQTALDAVCRYLPSPVDIEDTVGTDPDSGETITRKADPKAPFSALAFKIMTDPFVGRLAFFRCYSGHLDAGSYVLNVRSGKKERISRIMKMFANKQNPIDFIEAGDIGAAVGFKEIKTGDTLCDENHPITLENMFIPEPVIAIAVEPKTQADVDKMGMAIAKLVEEDPTLRVNTDEDTGQTILRGMGELHLEIIIDRMRREFKVEVNQGAPQVAYKESFGTTVEHREVLKKQSGGRGKFADIQFSIGPADEEWMKENEGKSFQFVNDIFGGSIPKEFVPAIQKGFETAMSTGVLAGFPVNNMKIRVFDGSYHDVDSDSMSFELCAKSGFREAGRKAKPTLLEPIMKVEVLTPDQYMGDVTGDLNRRRGMLEGMDSRANLQVIKAKVPLSEMFGYVTQLRSLSSGRATSTMEFSHYNAAPNNVAEEVIAKSKGKVKVED</sequence>
<dbReference type="PRINTS" id="PR00315">
    <property type="entry name" value="ELONGATNFCT"/>
</dbReference>
<dbReference type="HAMAP" id="MF_00054_B">
    <property type="entry name" value="EF_G_EF_2_B"/>
    <property type="match status" value="1"/>
</dbReference>
<evidence type="ECO:0000256" key="8">
    <source>
        <dbReference type="HAMAP-Rule" id="MF_00054"/>
    </source>
</evidence>
<comment type="caution">
    <text evidence="10">The sequence shown here is derived from an EMBL/GenBank/DDBJ whole genome shotgun (WGS) entry which is preliminary data.</text>
</comment>
<evidence type="ECO:0000256" key="1">
    <source>
        <dbReference type="ARBA" id="ARBA00005870"/>
    </source>
</evidence>
<dbReference type="InterPro" id="IPR031157">
    <property type="entry name" value="G_TR_CS"/>
</dbReference>
<dbReference type="GO" id="GO:0005525">
    <property type="term" value="F:GTP binding"/>
    <property type="evidence" value="ECO:0007669"/>
    <property type="project" value="UniProtKB-UniRule"/>
</dbReference>
<dbReference type="SUPFAM" id="SSF54211">
    <property type="entry name" value="Ribosomal protein S5 domain 2-like"/>
    <property type="match status" value="1"/>
</dbReference>
<dbReference type="InterPro" id="IPR000795">
    <property type="entry name" value="T_Tr_GTP-bd_dom"/>
</dbReference>
<dbReference type="GO" id="GO:0005737">
    <property type="term" value="C:cytoplasm"/>
    <property type="evidence" value="ECO:0007669"/>
    <property type="project" value="UniProtKB-SubCell"/>
</dbReference>
<dbReference type="InterPro" id="IPR020568">
    <property type="entry name" value="Ribosomal_Su5_D2-typ_SF"/>
</dbReference>
<feature type="binding site" evidence="8">
    <location>
        <begin position="91"/>
        <end position="95"/>
    </location>
    <ligand>
        <name>GTP</name>
        <dbReference type="ChEBI" id="CHEBI:37565"/>
    </ligand>
</feature>
<dbReference type="NCBIfam" id="TIGR00231">
    <property type="entry name" value="small_GTP"/>
    <property type="match status" value="1"/>
</dbReference>
<dbReference type="InterPro" id="IPR004540">
    <property type="entry name" value="Transl_elong_EFG/EF2"/>
</dbReference>
<dbReference type="Gene3D" id="3.30.70.870">
    <property type="entry name" value="Elongation Factor G (Translational Gtpase), domain 3"/>
    <property type="match status" value="1"/>
</dbReference>
<evidence type="ECO:0000256" key="7">
    <source>
        <dbReference type="ARBA" id="ARBA00024731"/>
    </source>
</evidence>
<dbReference type="Gene3D" id="2.40.30.10">
    <property type="entry name" value="Translation factors"/>
    <property type="match status" value="1"/>
</dbReference>
<feature type="domain" description="Tr-type G" evidence="9">
    <location>
        <begin position="5"/>
        <end position="294"/>
    </location>
</feature>
<dbReference type="SUPFAM" id="SSF52540">
    <property type="entry name" value="P-loop containing nucleoside triphosphate hydrolases"/>
    <property type="match status" value="1"/>
</dbReference>
<comment type="similarity">
    <text evidence="1 8">Belongs to the TRAFAC class translation factor GTPase superfamily. Classic translation factor GTPase family. EF-G/EF-2 subfamily.</text>
</comment>
<dbReference type="SMART" id="SM00838">
    <property type="entry name" value="EFG_C"/>
    <property type="match status" value="1"/>
</dbReference>
<evidence type="ECO:0000256" key="4">
    <source>
        <dbReference type="ARBA" id="ARBA00022768"/>
    </source>
</evidence>
<dbReference type="Gene3D" id="3.30.230.10">
    <property type="match status" value="1"/>
</dbReference>
<evidence type="ECO:0000256" key="2">
    <source>
        <dbReference type="ARBA" id="ARBA00017872"/>
    </source>
</evidence>
<keyword evidence="3 8" id="KW-0547">Nucleotide-binding</keyword>
<dbReference type="CDD" id="cd04088">
    <property type="entry name" value="EFG_mtEFG_II"/>
    <property type="match status" value="1"/>
</dbReference>
<evidence type="ECO:0000256" key="3">
    <source>
        <dbReference type="ARBA" id="ARBA00022741"/>
    </source>
</evidence>
<dbReference type="InterPro" id="IPR005225">
    <property type="entry name" value="Small_GTP-bd"/>
</dbReference>
<dbReference type="InterPro" id="IPR047872">
    <property type="entry name" value="EFG_IV"/>
</dbReference>
<dbReference type="Pfam" id="PF22042">
    <property type="entry name" value="EF-G_D2"/>
    <property type="match status" value="1"/>
</dbReference>
<dbReference type="Gene3D" id="3.30.70.240">
    <property type="match status" value="1"/>
</dbReference>
<dbReference type="GO" id="GO:0003746">
    <property type="term" value="F:translation elongation factor activity"/>
    <property type="evidence" value="ECO:0007669"/>
    <property type="project" value="UniProtKB-UniRule"/>
</dbReference>
<dbReference type="InterPro" id="IPR035649">
    <property type="entry name" value="EFG_V"/>
</dbReference>
<dbReference type="SUPFAM" id="SSF54980">
    <property type="entry name" value="EF-G C-terminal domain-like"/>
    <property type="match status" value="2"/>
</dbReference>
<dbReference type="Pfam" id="PF03764">
    <property type="entry name" value="EFG_IV"/>
    <property type="match status" value="1"/>
</dbReference>
<dbReference type="InterPro" id="IPR009022">
    <property type="entry name" value="EFG_III"/>
</dbReference>
<comment type="subcellular location">
    <subcellularLocation>
        <location evidence="8">Cytoplasm</location>
    </subcellularLocation>
</comment>
<dbReference type="InterPro" id="IPR027417">
    <property type="entry name" value="P-loop_NTPase"/>
</dbReference>
<dbReference type="SUPFAM" id="SSF50447">
    <property type="entry name" value="Translation proteins"/>
    <property type="match status" value="1"/>
</dbReference>
<dbReference type="Pfam" id="PF00679">
    <property type="entry name" value="EFG_C"/>
    <property type="match status" value="1"/>
</dbReference>
<dbReference type="GO" id="GO:0003924">
    <property type="term" value="F:GTPase activity"/>
    <property type="evidence" value="ECO:0007669"/>
    <property type="project" value="InterPro"/>
</dbReference>
<dbReference type="InterPro" id="IPR000640">
    <property type="entry name" value="EFG_V-like"/>
</dbReference>
<dbReference type="InterPro" id="IPR009000">
    <property type="entry name" value="Transl_B-barrel_sf"/>
</dbReference>
<evidence type="ECO:0000313" key="10">
    <source>
        <dbReference type="EMBL" id="GGH79006.1"/>
    </source>
</evidence>
<dbReference type="SMART" id="SM00889">
    <property type="entry name" value="EFG_IV"/>
    <property type="match status" value="1"/>
</dbReference>
<dbReference type="CDD" id="cd03713">
    <property type="entry name" value="EFG_mtEFG_C"/>
    <property type="match status" value="1"/>
</dbReference>
<keyword evidence="11" id="KW-1185">Reference proteome</keyword>
<reference evidence="10" key="1">
    <citation type="journal article" date="2014" name="Int. J. Syst. Evol. Microbiol.">
        <title>Complete genome sequence of Corynebacterium casei LMG S-19264T (=DSM 44701T), isolated from a smear-ripened cheese.</title>
        <authorList>
            <consortium name="US DOE Joint Genome Institute (JGI-PGF)"/>
            <person name="Walter F."/>
            <person name="Albersmeier A."/>
            <person name="Kalinowski J."/>
            <person name="Ruckert C."/>
        </authorList>
    </citation>
    <scope>NUCLEOTIDE SEQUENCE</scope>
    <source>
        <strain evidence="10">CGMCC 1.15290</strain>
    </source>
</reference>
<keyword evidence="6 8" id="KW-0342">GTP-binding</keyword>
<feature type="binding site" evidence="8">
    <location>
        <begin position="145"/>
        <end position="148"/>
    </location>
    <ligand>
        <name>GTP</name>
        <dbReference type="ChEBI" id="CHEBI:37565"/>
    </ligand>
</feature>
<dbReference type="EMBL" id="BMIB01000005">
    <property type="protein sequence ID" value="GGH79006.1"/>
    <property type="molecule type" value="Genomic_DNA"/>
</dbReference>
<keyword evidence="4 8" id="KW-0251">Elongation factor</keyword>
<dbReference type="FunFam" id="2.40.30.10:FF:000006">
    <property type="entry name" value="Elongation factor G"/>
    <property type="match status" value="1"/>
</dbReference>
<dbReference type="InterPro" id="IPR035647">
    <property type="entry name" value="EFG_III/V"/>
</dbReference>
<protein>
    <recommendedName>
        <fullName evidence="2 8">Elongation factor G</fullName>
        <shortName evidence="8">EF-G</shortName>
    </recommendedName>
</protein>
<gene>
    <name evidence="8 10" type="primary">fusA</name>
    <name evidence="10" type="ORF">GCM10011379_47720</name>
</gene>
<evidence type="ECO:0000313" key="11">
    <source>
        <dbReference type="Proteomes" id="UP000627292"/>
    </source>
</evidence>
<keyword evidence="8" id="KW-0963">Cytoplasm</keyword>
<dbReference type="CDD" id="cd16262">
    <property type="entry name" value="EFG_III"/>
    <property type="match status" value="1"/>
</dbReference>
<feature type="binding site" evidence="8">
    <location>
        <begin position="14"/>
        <end position="21"/>
    </location>
    <ligand>
        <name>GTP</name>
        <dbReference type="ChEBI" id="CHEBI:37565"/>
    </ligand>
</feature>
<evidence type="ECO:0000256" key="5">
    <source>
        <dbReference type="ARBA" id="ARBA00022917"/>
    </source>
</evidence>
<keyword evidence="5 8" id="KW-0648">Protein biosynthesis</keyword>
<dbReference type="InterPro" id="IPR041095">
    <property type="entry name" value="EFG_II"/>
</dbReference>
<reference evidence="10" key="2">
    <citation type="submission" date="2020-09" db="EMBL/GenBank/DDBJ databases">
        <authorList>
            <person name="Sun Q."/>
            <person name="Zhou Y."/>
        </authorList>
    </citation>
    <scope>NUCLEOTIDE SEQUENCE</scope>
    <source>
        <strain evidence="10">CGMCC 1.15290</strain>
    </source>
</reference>
<dbReference type="PROSITE" id="PS00301">
    <property type="entry name" value="G_TR_1"/>
    <property type="match status" value="1"/>
</dbReference>
<dbReference type="InterPro" id="IPR014721">
    <property type="entry name" value="Ribsml_uS5_D2-typ_fold_subgr"/>
</dbReference>
<dbReference type="FunFam" id="3.30.70.870:FF:000001">
    <property type="entry name" value="Elongation factor G"/>
    <property type="match status" value="1"/>
</dbReference>
<dbReference type="FunFam" id="3.40.50.300:FF:000029">
    <property type="entry name" value="Elongation factor G"/>
    <property type="match status" value="1"/>
</dbReference>
<evidence type="ECO:0000256" key="6">
    <source>
        <dbReference type="ARBA" id="ARBA00023134"/>
    </source>
</evidence>
<dbReference type="AlphaFoldDB" id="A0A917J2V6"/>
<dbReference type="FunFam" id="3.30.70.240:FF:000001">
    <property type="entry name" value="Elongation factor G"/>
    <property type="match status" value="1"/>
</dbReference>
<organism evidence="10 11">
    <name type="scientific">Filimonas zeae</name>
    <dbReference type="NCBI Taxonomy" id="1737353"/>
    <lineage>
        <taxon>Bacteria</taxon>
        <taxon>Pseudomonadati</taxon>
        <taxon>Bacteroidota</taxon>
        <taxon>Chitinophagia</taxon>
        <taxon>Chitinophagales</taxon>
        <taxon>Chitinophagaceae</taxon>
        <taxon>Filimonas</taxon>
    </lineage>
</organism>
<dbReference type="Gene3D" id="3.40.50.300">
    <property type="entry name" value="P-loop containing nucleotide triphosphate hydrolases"/>
    <property type="match status" value="1"/>
</dbReference>
<comment type="function">
    <text evidence="7 8">Catalyzes the GTP-dependent ribosomal translocation step during translation elongation. During this step, the ribosome changes from the pre-translocational (PRE) to the post-translocational (POST) state as the newly formed A-site-bound peptidyl-tRNA and P-site-bound deacylated tRNA move to the P and E sites, respectively. Catalyzes the coordinated movement of the two tRNA molecules, the mRNA and conformational changes in the ribosome.</text>
</comment>
<dbReference type="NCBIfam" id="TIGR00484">
    <property type="entry name" value="EF-G"/>
    <property type="match status" value="1"/>
</dbReference>
<evidence type="ECO:0000259" key="9">
    <source>
        <dbReference type="PROSITE" id="PS51722"/>
    </source>
</evidence>
<dbReference type="Pfam" id="PF14492">
    <property type="entry name" value="EFG_III"/>
    <property type="match status" value="1"/>
</dbReference>